<gene>
    <name evidence="4" type="ORF">OCBIM_22022764mg</name>
</gene>
<reference evidence="4" key="1">
    <citation type="submission" date="2015-07" db="EMBL/GenBank/DDBJ databases">
        <title>MeaNS - Measles Nucleotide Surveillance Program.</title>
        <authorList>
            <person name="Tran T."/>
            <person name="Druce J."/>
        </authorList>
    </citation>
    <scope>NUCLEOTIDE SEQUENCE</scope>
    <source>
        <strain evidence="4">UCB-OBI-ISO-001</strain>
        <tissue evidence="4">Gonad</tissue>
    </source>
</reference>
<dbReference type="PANTHER" id="PTHR12857:SF0">
    <property type="entry name" value="CXXC MOTIF CONTAINING ZINC BINDING PROTEIN"/>
    <property type="match status" value="1"/>
</dbReference>
<dbReference type="SUPFAM" id="SSF141678">
    <property type="entry name" value="MAL13P1.257-like"/>
    <property type="match status" value="1"/>
</dbReference>
<dbReference type="OrthoDB" id="10248838at2759"/>
<evidence type="ECO:0000313" key="4">
    <source>
        <dbReference type="EMBL" id="KOF62584.1"/>
    </source>
</evidence>
<evidence type="ECO:0000256" key="1">
    <source>
        <dbReference type="ARBA" id="ARBA00007818"/>
    </source>
</evidence>
<protein>
    <recommendedName>
        <fullName evidence="5">CXXC motif containing zinc binding protein</fullName>
    </recommendedName>
</protein>
<comment type="similarity">
    <text evidence="1">Belongs to the UPF0587 family.</text>
</comment>
<dbReference type="PANTHER" id="PTHR12857">
    <property type="entry name" value="CXXC MOTIF CONTAINING ZINC BINDING PROTEIN"/>
    <property type="match status" value="1"/>
</dbReference>
<keyword evidence="3" id="KW-0862">Zinc</keyword>
<evidence type="ECO:0008006" key="5">
    <source>
        <dbReference type="Google" id="ProtNLM"/>
    </source>
</evidence>
<evidence type="ECO:0000256" key="3">
    <source>
        <dbReference type="ARBA" id="ARBA00022833"/>
    </source>
</evidence>
<dbReference type="GO" id="GO:0008270">
    <property type="term" value="F:zinc ion binding"/>
    <property type="evidence" value="ECO:0007669"/>
    <property type="project" value="TreeGrafter"/>
</dbReference>
<dbReference type="KEGG" id="obi:106883604"/>
<name>A0A0L8FG10_OCTBM</name>
<sequence>MGKIALQFKATLENITNICTEGDNFRWYIKVKCANCGETTDRFVYVCLEESAPLKGGRGSANLVLKCHLCSRENSISIIKELLGKYTIDNDNQFVSMVTFECRGIEPVDYQPTCGFVGESSESTTQFKEITFAEGDWTDYDENASVSVGIYDLEYRFVKA</sequence>
<dbReference type="Pfam" id="PF05907">
    <property type="entry name" value="CXXC_Zn-b_euk"/>
    <property type="match status" value="1"/>
</dbReference>
<dbReference type="EMBL" id="KQ432990">
    <property type="protein sequence ID" value="KOF62584.1"/>
    <property type="molecule type" value="Genomic_DNA"/>
</dbReference>
<evidence type="ECO:0000256" key="2">
    <source>
        <dbReference type="ARBA" id="ARBA00022723"/>
    </source>
</evidence>
<dbReference type="AlphaFoldDB" id="A0A0L8FG10"/>
<proteinExistence type="inferred from homology"/>
<keyword evidence="2" id="KW-0479">Metal-binding</keyword>
<dbReference type="InterPro" id="IPR008584">
    <property type="entry name" value="CXXC_Zn-binding_euk"/>
</dbReference>
<accession>A0A0L8FG10</accession>
<dbReference type="OMA" id="TAHFVWR"/>
<organism evidence="4">
    <name type="scientific">Octopus bimaculoides</name>
    <name type="common">California two-spotted octopus</name>
    <dbReference type="NCBI Taxonomy" id="37653"/>
    <lineage>
        <taxon>Eukaryota</taxon>
        <taxon>Metazoa</taxon>
        <taxon>Spiralia</taxon>
        <taxon>Lophotrochozoa</taxon>
        <taxon>Mollusca</taxon>
        <taxon>Cephalopoda</taxon>
        <taxon>Coleoidea</taxon>
        <taxon>Octopodiformes</taxon>
        <taxon>Octopoda</taxon>
        <taxon>Incirrata</taxon>
        <taxon>Octopodidae</taxon>
        <taxon>Octopus</taxon>
    </lineage>
</organism>